<name>A0A4Y8N597_9BURK</name>
<evidence type="ECO:0000313" key="3">
    <source>
        <dbReference type="Proteomes" id="UP000297385"/>
    </source>
</evidence>
<dbReference type="GO" id="GO:0051537">
    <property type="term" value="F:2 iron, 2 sulfur cluster binding"/>
    <property type="evidence" value="ECO:0007669"/>
    <property type="project" value="InterPro"/>
</dbReference>
<dbReference type="EMBL" id="SNVI01000001">
    <property type="protein sequence ID" value="TFE44909.1"/>
    <property type="molecule type" value="Genomic_DNA"/>
</dbReference>
<evidence type="ECO:0000256" key="1">
    <source>
        <dbReference type="SAM" id="MobiDB-lite"/>
    </source>
</evidence>
<gene>
    <name evidence="2" type="ORF">E2553_07690</name>
</gene>
<dbReference type="AlphaFoldDB" id="A0A4Y8N597"/>
<proteinExistence type="predicted"/>
<comment type="caution">
    <text evidence="2">The sequence shown here is derived from an EMBL/GenBank/DDBJ whole genome shotgun (WGS) entry which is preliminary data.</text>
</comment>
<dbReference type="RefSeq" id="WP_134456703.1">
    <property type="nucleotide sequence ID" value="NZ_JBHSSZ010000068.1"/>
</dbReference>
<organism evidence="2 3">
    <name type="scientific">Paraburkholderia dipogonis</name>
    <dbReference type="NCBI Taxonomy" id="1211383"/>
    <lineage>
        <taxon>Bacteria</taxon>
        <taxon>Pseudomonadati</taxon>
        <taxon>Pseudomonadota</taxon>
        <taxon>Betaproteobacteria</taxon>
        <taxon>Burkholderiales</taxon>
        <taxon>Burkholderiaceae</taxon>
        <taxon>Paraburkholderia</taxon>
    </lineage>
</organism>
<evidence type="ECO:0000313" key="2">
    <source>
        <dbReference type="EMBL" id="TFE44909.1"/>
    </source>
</evidence>
<dbReference type="Proteomes" id="UP000297385">
    <property type="component" value="Unassembled WGS sequence"/>
</dbReference>
<dbReference type="InterPro" id="IPR036922">
    <property type="entry name" value="Rieske_2Fe-2S_sf"/>
</dbReference>
<protein>
    <submittedName>
        <fullName evidence="2">Uncharacterized protein</fullName>
    </submittedName>
</protein>
<dbReference type="GeneID" id="97309889"/>
<reference evidence="2 3" key="1">
    <citation type="submission" date="2019-03" db="EMBL/GenBank/DDBJ databases">
        <title>Complete Genome Sequence of Paraburkholderia dipogonis ICMP 19430T, a Nitrogen-fixing Symbiont of the South African Invasive Legume Dipogon lignosus in New Zealand.</title>
        <authorList>
            <person name="De Meyer S.E."/>
        </authorList>
    </citation>
    <scope>NUCLEOTIDE SEQUENCE [LARGE SCALE GENOMIC DNA]</scope>
    <source>
        <strain evidence="2 3">ICMP 19430</strain>
    </source>
</reference>
<feature type="region of interest" description="Disordered" evidence="1">
    <location>
        <begin position="75"/>
        <end position="101"/>
    </location>
</feature>
<dbReference type="Gene3D" id="2.102.10.10">
    <property type="entry name" value="Rieske [2Fe-2S] iron-sulphur domain"/>
    <property type="match status" value="1"/>
</dbReference>
<sequence length="101" mass="11736">MHGFRHCDCNCDRHASTLTFQRPPHYPRNCTFASHDWEFLSRYWHPEAFAAEVTDKLISVTLLDEPLVAFHTHGKPVSARNASRKRAAREDWGLHQGKRLP</sequence>
<accession>A0A4Y8N597</accession>